<keyword evidence="3" id="KW-1185">Reference proteome</keyword>
<dbReference type="GO" id="GO:0046982">
    <property type="term" value="F:protein heterodimerization activity"/>
    <property type="evidence" value="ECO:0007669"/>
    <property type="project" value="InterPro"/>
</dbReference>
<feature type="compositionally biased region" description="Basic and acidic residues" evidence="1">
    <location>
        <begin position="550"/>
        <end position="559"/>
    </location>
</feature>
<dbReference type="InterPro" id="IPR018465">
    <property type="entry name" value="Scm3/HJURP"/>
</dbReference>
<feature type="compositionally biased region" description="Basic residues" evidence="1">
    <location>
        <begin position="528"/>
        <end position="540"/>
    </location>
</feature>
<evidence type="ECO:0000313" key="3">
    <source>
        <dbReference type="Proteomes" id="UP000736335"/>
    </source>
</evidence>
<dbReference type="OrthoDB" id="2420608at2759"/>
<feature type="compositionally biased region" description="Pro residues" evidence="1">
    <location>
        <begin position="515"/>
        <end position="527"/>
    </location>
</feature>
<dbReference type="Pfam" id="PF10384">
    <property type="entry name" value="Scm3"/>
    <property type="match status" value="1"/>
</dbReference>
<dbReference type="GO" id="GO:0005634">
    <property type="term" value="C:nucleus"/>
    <property type="evidence" value="ECO:0007669"/>
    <property type="project" value="InterPro"/>
</dbReference>
<feature type="region of interest" description="Disordered" evidence="1">
    <location>
        <begin position="1"/>
        <end position="74"/>
    </location>
</feature>
<accession>A0A9P6HDV1</accession>
<feature type="compositionally biased region" description="Low complexity" evidence="1">
    <location>
        <begin position="51"/>
        <end position="71"/>
    </location>
</feature>
<organism evidence="2 3">
    <name type="scientific">Thelephora terrestris</name>
    <dbReference type="NCBI Taxonomy" id="56493"/>
    <lineage>
        <taxon>Eukaryota</taxon>
        <taxon>Fungi</taxon>
        <taxon>Dikarya</taxon>
        <taxon>Basidiomycota</taxon>
        <taxon>Agaricomycotina</taxon>
        <taxon>Agaricomycetes</taxon>
        <taxon>Thelephorales</taxon>
        <taxon>Thelephoraceae</taxon>
        <taxon>Thelephora</taxon>
    </lineage>
</organism>
<feature type="compositionally biased region" description="Acidic residues" evidence="1">
    <location>
        <begin position="156"/>
        <end position="172"/>
    </location>
</feature>
<feature type="compositionally biased region" description="Polar residues" evidence="1">
    <location>
        <begin position="22"/>
        <end position="35"/>
    </location>
</feature>
<feature type="region of interest" description="Disordered" evidence="1">
    <location>
        <begin position="146"/>
        <end position="427"/>
    </location>
</feature>
<dbReference type="Proteomes" id="UP000736335">
    <property type="component" value="Unassembled WGS sequence"/>
</dbReference>
<dbReference type="EMBL" id="WIUZ02000010">
    <property type="protein sequence ID" value="KAF9783193.1"/>
    <property type="molecule type" value="Genomic_DNA"/>
</dbReference>
<proteinExistence type="predicted"/>
<feature type="compositionally biased region" description="Low complexity" evidence="1">
    <location>
        <begin position="183"/>
        <end position="197"/>
    </location>
</feature>
<comment type="caution">
    <text evidence="2">The sequence shown here is derived from an EMBL/GenBank/DDBJ whole genome shotgun (WGS) entry which is preliminary data.</text>
</comment>
<evidence type="ECO:0000256" key="1">
    <source>
        <dbReference type="SAM" id="MobiDB-lite"/>
    </source>
</evidence>
<feature type="compositionally biased region" description="Basic and acidic residues" evidence="1">
    <location>
        <begin position="287"/>
        <end position="303"/>
    </location>
</feature>
<feature type="compositionally biased region" description="Basic residues" evidence="1">
    <location>
        <begin position="496"/>
        <end position="505"/>
    </location>
</feature>
<evidence type="ECO:0000313" key="2">
    <source>
        <dbReference type="EMBL" id="KAF9783193.1"/>
    </source>
</evidence>
<dbReference type="GO" id="GO:0042393">
    <property type="term" value="F:histone binding"/>
    <property type="evidence" value="ECO:0007669"/>
    <property type="project" value="InterPro"/>
</dbReference>
<reference evidence="2" key="2">
    <citation type="submission" date="2020-11" db="EMBL/GenBank/DDBJ databases">
        <authorList>
            <consortium name="DOE Joint Genome Institute"/>
            <person name="Kuo A."/>
            <person name="Miyauchi S."/>
            <person name="Kiss E."/>
            <person name="Drula E."/>
            <person name="Kohler A."/>
            <person name="Sanchez-Garcia M."/>
            <person name="Andreopoulos B."/>
            <person name="Barry K.W."/>
            <person name="Bonito G."/>
            <person name="Buee M."/>
            <person name="Carver A."/>
            <person name="Chen C."/>
            <person name="Cichocki N."/>
            <person name="Clum A."/>
            <person name="Culley D."/>
            <person name="Crous P.W."/>
            <person name="Fauchery L."/>
            <person name="Girlanda M."/>
            <person name="Hayes R."/>
            <person name="Keri Z."/>
            <person name="Labutti K."/>
            <person name="Lipzen A."/>
            <person name="Lombard V."/>
            <person name="Magnuson J."/>
            <person name="Maillard F."/>
            <person name="Morin E."/>
            <person name="Murat C."/>
            <person name="Nolan M."/>
            <person name="Ohm R."/>
            <person name="Pangilinan J."/>
            <person name="Pereira M."/>
            <person name="Perotto S."/>
            <person name="Peter M."/>
            <person name="Riley R."/>
            <person name="Sitrit Y."/>
            <person name="Stielow B."/>
            <person name="Szollosi G."/>
            <person name="Zifcakova L."/>
            <person name="Stursova M."/>
            <person name="Spatafora J.W."/>
            <person name="Tedersoo L."/>
            <person name="Vaario L.-M."/>
            <person name="Yamada A."/>
            <person name="Yan M."/>
            <person name="Wang P."/>
            <person name="Xu J."/>
            <person name="Bruns T."/>
            <person name="Baldrian P."/>
            <person name="Vilgalys R."/>
            <person name="Henrissat B."/>
            <person name="Grigoriev I.V."/>
            <person name="Hibbett D."/>
            <person name="Nagy L.G."/>
            <person name="Martin F.M."/>
        </authorList>
    </citation>
    <scope>NUCLEOTIDE SEQUENCE</scope>
    <source>
        <strain evidence="2">UH-Tt-Lm1</strain>
    </source>
</reference>
<feature type="compositionally biased region" description="Polar residues" evidence="1">
    <location>
        <begin position="451"/>
        <end position="460"/>
    </location>
</feature>
<feature type="compositionally biased region" description="Basic and acidic residues" evidence="1">
    <location>
        <begin position="204"/>
        <end position="220"/>
    </location>
</feature>
<feature type="compositionally biased region" description="Acidic residues" evidence="1">
    <location>
        <begin position="346"/>
        <end position="355"/>
    </location>
</feature>
<dbReference type="AlphaFoldDB" id="A0A9P6HDV1"/>
<feature type="compositionally biased region" description="Pro residues" evidence="1">
    <location>
        <begin position="377"/>
        <end position="402"/>
    </location>
</feature>
<dbReference type="Gene3D" id="1.10.20.10">
    <property type="entry name" value="Histone, subunit A"/>
    <property type="match status" value="1"/>
</dbReference>
<feature type="compositionally biased region" description="Pro residues" evidence="1">
    <location>
        <begin position="9"/>
        <end position="20"/>
    </location>
</feature>
<feature type="compositionally biased region" description="Basic and acidic residues" evidence="1">
    <location>
        <begin position="409"/>
        <end position="419"/>
    </location>
</feature>
<dbReference type="InterPro" id="IPR009072">
    <property type="entry name" value="Histone-fold"/>
</dbReference>
<feature type="region of interest" description="Disordered" evidence="1">
    <location>
        <begin position="486"/>
        <end position="602"/>
    </location>
</feature>
<name>A0A9P6HDV1_9AGAM</name>
<sequence length="602" mass="65514">MSARTSTSNPPPKFTKPFVPPSDSTRSQSFASSPIRTFRDDETPAKRRRLASTPSSSSPSLSTPRSSSVRLEQPTIAELHDARAAASMRVMDIWSNLAEKYSKRLDEDDIVDIRTGQVVKDRGVLSELPKRYGFGDLADNHEAINTHPESEAADNLAEDEEDDDDGDEDDAEETRSLSPPEGLIRSRLSRLAPLRPATSSSDADDLREFLKAEAIRRELEGGDDDDSSADDINILPPRSTPAKRTMTPARKATNNAGETRAFSRVRGPIPTKLARLKPLRLSSPDVDDFHELPSAEAARHELDGGDDDDSSEDEINILPPRPTPAKRTTSVRKAIARHRQPRDPVTESESEDELAVCEFDKDDAHLGHLARRASSPEVPPSIPSPPPLSSSPGPSSPFPFPPVASTSRRTLEEDLHEIDVEFPPPPRHANFIIDLTLSDDETVDGRPISPTEMTARSNLRASEPRTAKKPGAPKRLIPYVLIETKPAMESTTTAKLRSRAPKKLTKVLPDIDGGSPPPTPSPAPPIRPRARSVLKRKRRVSSGSGSSEEQGNHKAERGQRSPSLGGGTGQVHEMTIPKVIDDGGDAGAGTSFEPSFFGDQFD</sequence>
<feature type="region of interest" description="Disordered" evidence="1">
    <location>
        <begin position="441"/>
        <end position="473"/>
    </location>
</feature>
<reference evidence="2" key="1">
    <citation type="journal article" date="2020" name="Nat. Commun.">
        <title>Large-scale genome sequencing of mycorrhizal fungi provides insights into the early evolution of symbiotic traits.</title>
        <authorList>
            <person name="Miyauchi S."/>
            <person name="Kiss E."/>
            <person name="Kuo A."/>
            <person name="Drula E."/>
            <person name="Kohler A."/>
            <person name="Sanchez-Garcia M."/>
            <person name="Morin E."/>
            <person name="Andreopoulos B."/>
            <person name="Barry K.W."/>
            <person name="Bonito G."/>
            <person name="Buee M."/>
            <person name="Carver A."/>
            <person name="Chen C."/>
            <person name="Cichocki N."/>
            <person name="Clum A."/>
            <person name="Culley D."/>
            <person name="Crous P.W."/>
            <person name="Fauchery L."/>
            <person name="Girlanda M."/>
            <person name="Hayes R.D."/>
            <person name="Keri Z."/>
            <person name="LaButti K."/>
            <person name="Lipzen A."/>
            <person name="Lombard V."/>
            <person name="Magnuson J."/>
            <person name="Maillard F."/>
            <person name="Murat C."/>
            <person name="Nolan M."/>
            <person name="Ohm R.A."/>
            <person name="Pangilinan J."/>
            <person name="Pereira M.F."/>
            <person name="Perotto S."/>
            <person name="Peter M."/>
            <person name="Pfister S."/>
            <person name="Riley R."/>
            <person name="Sitrit Y."/>
            <person name="Stielow J.B."/>
            <person name="Szollosi G."/>
            <person name="Zifcakova L."/>
            <person name="Stursova M."/>
            <person name="Spatafora J.W."/>
            <person name="Tedersoo L."/>
            <person name="Vaario L.M."/>
            <person name="Yamada A."/>
            <person name="Yan M."/>
            <person name="Wang P."/>
            <person name="Xu J."/>
            <person name="Bruns T."/>
            <person name="Baldrian P."/>
            <person name="Vilgalys R."/>
            <person name="Dunand C."/>
            <person name="Henrissat B."/>
            <person name="Grigoriev I.V."/>
            <person name="Hibbett D."/>
            <person name="Nagy L.G."/>
            <person name="Martin F.M."/>
        </authorList>
    </citation>
    <scope>NUCLEOTIDE SEQUENCE</scope>
    <source>
        <strain evidence="2">UH-Tt-Lm1</strain>
    </source>
</reference>
<feature type="compositionally biased region" description="Acidic residues" evidence="1">
    <location>
        <begin position="304"/>
        <end position="315"/>
    </location>
</feature>
<gene>
    <name evidence="2" type="ORF">BJ322DRAFT_140428</name>
</gene>
<protein>
    <submittedName>
        <fullName evidence="2">Uncharacterized protein</fullName>
    </submittedName>
</protein>